<accession>A0A8D9UHN8</accession>
<organism evidence="1">
    <name type="scientific">Bacteriophage sp</name>
    <dbReference type="NCBI Taxonomy" id="38018"/>
    <lineage>
        <taxon>Viruses</taxon>
    </lineage>
</organism>
<protein>
    <submittedName>
        <fullName evidence="1">Uncharacterized protein</fullName>
    </submittedName>
</protein>
<sequence length="37" mass="4106">MQEFPSLAFRGRACRSSIFIVPIPIKGASDSINFIHV</sequence>
<name>A0A8D9UHN8_9VIRU</name>
<dbReference type="EMBL" id="BK029940">
    <property type="protein sequence ID" value="DAD55887.1"/>
    <property type="molecule type" value="Genomic_DNA"/>
</dbReference>
<proteinExistence type="predicted"/>
<evidence type="ECO:0000313" key="1">
    <source>
        <dbReference type="EMBL" id="DAD55887.1"/>
    </source>
</evidence>
<reference evidence="1" key="1">
    <citation type="journal article" date="2021" name="Proc. Natl. Acad. Sci. U.S.A.">
        <title>A Catalog of Tens of Thousands of Viruses from Human Metagenomes Reveals Hidden Associations with Chronic Diseases.</title>
        <authorList>
            <person name="Tisza M.J."/>
            <person name="Buck C.B."/>
        </authorList>
    </citation>
    <scope>NUCLEOTIDE SEQUENCE</scope>
    <source>
        <strain evidence="1">CtOZu12</strain>
    </source>
</reference>